<feature type="domain" description="Peptidase S26" evidence="4">
    <location>
        <begin position="9"/>
        <end position="142"/>
    </location>
</feature>
<evidence type="ECO:0000313" key="10">
    <source>
        <dbReference type="Proteomes" id="UP000408523"/>
    </source>
</evidence>
<dbReference type="GO" id="GO:0016020">
    <property type="term" value="C:membrane"/>
    <property type="evidence" value="ECO:0007669"/>
    <property type="project" value="UniProtKB-SubCell"/>
</dbReference>
<accession>A0A0P0L6C9</accession>
<dbReference type="InterPro" id="IPR036286">
    <property type="entry name" value="LexA/Signal_pep-like_sf"/>
</dbReference>
<protein>
    <recommendedName>
        <fullName evidence="2 3">Signal peptidase I</fullName>
        <ecNumber evidence="3">3.4.21.89</ecNumber>
    </recommendedName>
</protein>
<dbReference type="CDD" id="cd06530">
    <property type="entry name" value="S26_SPase_I"/>
    <property type="match status" value="1"/>
</dbReference>
<comment type="similarity">
    <text evidence="1 3">Belongs to the peptidase S26 family.</text>
</comment>
<dbReference type="EMBL" id="RWHZ01000052">
    <property type="protein sequence ID" value="TSE47496.1"/>
    <property type="molecule type" value="Genomic_DNA"/>
</dbReference>
<gene>
    <name evidence="6" type="primary">sipV</name>
    <name evidence="5" type="ORF">BvMPK_1020</name>
    <name evidence="7" type="ORF">EH214_03275</name>
    <name evidence="6" type="ORF">VIC01_04336</name>
</gene>
<name>A0A0P0L6C9_PHOVU</name>
<dbReference type="GO" id="GO:0006465">
    <property type="term" value="P:signal peptide processing"/>
    <property type="evidence" value="ECO:0007669"/>
    <property type="project" value="InterPro"/>
</dbReference>
<comment type="subcellular location">
    <subcellularLocation>
        <location evidence="3">Membrane</location>
        <topology evidence="3">Single-pass type II membrane protein</topology>
    </subcellularLocation>
</comment>
<evidence type="ECO:0000313" key="6">
    <source>
        <dbReference type="EMBL" id="QEW38689.1"/>
    </source>
</evidence>
<keyword evidence="3" id="KW-0645">Protease</keyword>
<evidence type="ECO:0000259" key="4">
    <source>
        <dbReference type="Pfam" id="PF10502"/>
    </source>
</evidence>
<evidence type="ECO:0000313" key="8">
    <source>
        <dbReference type="Proteomes" id="UP000061587"/>
    </source>
</evidence>
<dbReference type="Proteomes" id="UP000061587">
    <property type="component" value="Chromosome"/>
</dbReference>
<dbReference type="PANTHER" id="PTHR43390">
    <property type="entry name" value="SIGNAL PEPTIDASE I"/>
    <property type="match status" value="1"/>
</dbReference>
<dbReference type="InterPro" id="IPR019533">
    <property type="entry name" value="Peptidase_S26"/>
</dbReference>
<dbReference type="Pfam" id="PF10502">
    <property type="entry name" value="Peptidase_S26"/>
    <property type="match status" value="1"/>
</dbReference>
<evidence type="ECO:0000313" key="7">
    <source>
        <dbReference type="EMBL" id="TSE47496.1"/>
    </source>
</evidence>
<dbReference type="InterPro" id="IPR000223">
    <property type="entry name" value="Pept_S26A_signal_pept_1"/>
</dbReference>
<dbReference type="Proteomes" id="UP000326091">
    <property type="component" value="Chromosome"/>
</dbReference>
<dbReference type="PRINTS" id="PR00727">
    <property type="entry name" value="LEADERPTASE"/>
</dbReference>
<comment type="catalytic activity">
    <reaction evidence="3">
        <text>Cleavage of hydrophobic, N-terminal signal or leader sequences from secreted and periplasmic proteins.</text>
        <dbReference type="EC" id="3.4.21.89"/>
    </reaction>
</comment>
<reference evidence="7 10" key="3">
    <citation type="journal article" date="2019" name="Nat. Commun.">
        <title>Gram positive-like bacteriocins with broad spectrum anti-Bacteroidales activity encoded on mobile elements of the human gut microbiota.</title>
        <authorList>
            <person name="Bechon N."/>
            <person name="Coyne M.J.Jr."/>
            <person name="Laclare-Mceneany V."/>
            <person name="Chatzidaki-Livanis M."/>
            <person name="Ghigo J.-M."/>
            <person name="Comstock L.E."/>
        </authorList>
    </citation>
    <scope>NUCLEOTIDE SEQUENCE [LARGE SCALE GENOMIC DNA]</scope>
    <source>
        <strain evidence="7 10">CL01T12C17</strain>
    </source>
</reference>
<evidence type="ECO:0000313" key="5">
    <source>
        <dbReference type="EMBL" id="ALK83637.1"/>
    </source>
</evidence>
<dbReference type="Gene3D" id="2.10.109.10">
    <property type="entry name" value="Umud Fragment, subunit A"/>
    <property type="match status" value="2"/>
</dbReference>
<organism evidence="5 8">
    <name type="scientific">Phocaeicola vulgatus</name>
    <name type="common">Bacteroides vulgatus</name>
    <dbReference type="NCBI Taxonomy" id="821"/>
    <lineage>
        <taxon>Bacteria</taxon>
        <taxon>Pseudomonadati</taxon>
        <taxon>Bacteroidota</taxon>
        <taxon>Bacteroidia</taxon>
        <taxon>Bacteroidales</taxon>
        <taxon>Bacteroidaceae</taxon>
        <taxon>Phocaeicola</taxon>
    </lineage>
</organism>
<reference evidence="5 8" key="2">
    <citation type="journal article" date="2016" name="Genome Biol. Evol.">
        <title>Extensive mobilome-driven genome diversification in mouse gut-associated Bacteroides vulgatus mpk.</title>
        <authorList>
            <person name="Lange A."/>
            <person name="Beier S."/>
            <person name="Steimle A."/>
            <person name="Autenrieth I.B."/>
            <person name="Huson D.H."/>
            <person name="Frick J.S."/>
        </authorList>
    </citation>
    <scope>NUCLEOTIDE SEQUENCE [LARGE SCALE GENOMIC DNA]</scope>
    <source>
        <strain evidence="5">Mpk</strain>
        <strain evidence="8">mpk</strain>
    </source>
</reference>
<dbReference type="PATRIC" id="fig|821.40.peg.1208"/>
<dbReference type="GO" id="GO:0009003">
    <property type="term" value="F:signal peptidase activity"/>
    <property type="evidence" value="ECO:0007669"/>
    <property type="project" value="UniProtKB-EC"/>
</dbReference>
<dbReference type="GO" id="GO:0004252">
    <property type="term" value="F:serine-type endopeptidase activity"/>
    <property type="evidence" value="ECO:0007669"/>
    <property type="project" value="InterPro"/>
</dbReference>
<evidence type="ECO:0000256" key="1">
    <source>
        <dbReference type="ARBA" id="ARBA00009370"/>
    </source>
</evidence>
<sequence>MRIPCIPVWIKAMLTAVILVLLVKTFAFTSCTIPSTGMENSLYQGERVLVNKWSYGFRVPFSIWRWLGKTAGKGDIVLFNNPNPRSPQTSVGNREVFISRVVGVPGDTLMLNDELWVTDEQVLSPDSKSLYVYSHTEEETMQAAMQQVNIQGNRLVGYAEGKYIRTFSHYEYYLLKQKLAGKVDLIPLYHKDISKSHPFVIPEKGKPVKVYPWNVTLLCNTIVRHEGRVASVRGDTLYVGGKPVEAYTFNKNYYWMASNNPVNLCDSRLFGLVPDDHLIGKAWRIWFSSRKGRIFQRVQ</sequence>
<keyword evidence="3 5" id="KW-0378">Hydrolase</keyword>
<evidence type="ECO:0000256" key="3">
    <source>
        <dbReference type="RuleBase" id="RU362042"/>
    </source>
</evidence>
<dbReference type="SUPFAM" id="SSF51306">
    <property type="entry name" value="LexA/Signal peptidase"/>
    <property type="match status" value="1"/>
</dbReference>
<dbReference type="EMBL" id="CP013020">
    <property type="protein sequence ID" value="ALK83637.1"/>
    <property type="molecule type" value="Genomic_DNA"/>
</dbReference>
<dbReference type="EMBL" id="CP043529">
    <property type="protein sequence ID" value="QEW38689.1"/>
    <property type="molecule type" value="Genomic_DNA"/>
</dbReference>
<dbReference type="PANTHER" id="PTHR43390:SF1">
    <property type="entry name" value="CHLOROPLAST PROCESSING PEPTIDASE"/>
    <property type="match status" value="1"/>
</dbReference>
<reference evidence="8" key="1">
    <citation type="submission" date="2015-10" db="EMBL/GenBank/DDBJ databases">
        <title>Extensive mobilome-driven genome diversification in gut-associated Bacteroides vulgatus mpk.</title>
        <authorList>
            <person name="Beier S."/>
            <person name="Lange A."/>
            <person name="Huson D.H."/>
            <person name="Frick J.-S."/>
            <person name="Autenrieth I.B."/>
        </authorList>
    </citation>
    <scope>NUCLEOTIDE SEQUENCE [LARGE SCALE GENOMIC DNA]</scope>
    <source>
        <strain evidence="8">mpk</strain>
    </source>
</reference>
<dbReference type="EC" id="3.4.21.89" evidence="3"/>
<reference evidence="6 9" key="4">
    <citation type="submission" date="2019-09" db="EMBL/GenBank/DDBJ databases">
        <title>Commensal-derived Metabolites Govern Vibrio cholerae Pathogenesis in Host.</title>
        <authorList>
            <person name="Yoon S.S."/>
            <person name="Yoon M.Y."/>
        </authorList>
    </citation>
    <scope>NUCLEOTIDE SEQUENCE [LARGE SCALE GENOMIC DNA]</scope>
    <source>
        <strain evidence="6 9">VIC01</strain>
    </source>
</reference>
<evidence type="ECO:0000256" key="2">
    <source>
        <dbReference type="ARBA" id="ARBA00019232"/>
    </source>
</evidence>
<proteinExistence type="inferred from homology"/>
<dbReference type="NCBIfam" id="TIGR02227">
    <property type="entry name" value="sigpep_I_bact"/>
    <property type="match status" value="1"/>
</dbReference>
<dbReference type="Proteomes" id="UP000408523">
    <property type="component" value="Unassembled WGS sequence"/>
</dbReference>
<dbReference type="AlphaFoldDB" id="A0A0P0L6C9"/>
<evidence type="ECO:0000313" key="9">
    <source>
        <dbReference type="Proteomes" id="UP000326091"/>
    </source>
</evidence>